<dbReference type="PANTHER" id="PTHR46268">
    <property type="entry name" value="STRESS RESPONSE PROTEIN NHAX"/>
    <property type="match status" value="1"/>
</dbReference>
<name>L0JZ82_9EURY</name>
<dbReference type="KEGG" id="nou:Natoc_2568"/>
<sequence length="166" mass="17673">MASEDELPLMYRVLLPVDDSEARGRAQAAAVLELPSASDEITVDVLHVHEGVSGPDAEWAAGGFSEEYAEQMDENLRERANLPSAVDTATELLEESGVDYEVHESVGDPAETILTAASERDSDAIVIGIQKRSPVGKVLFGSVAQGVILDSDRPVTTVPAAEGEER</sequence>
<feature type="domain" description="UspA" evidence="2">
    <location>
        <begin position="12"/>
        <end position="159"/>
    </location>
</feature>
<proteinExistence type="inferred from homology"/>
<dbReference type="EMBL" id="CP003929">
    <property type="protein sequence ID" value="AGB38332.1"/>
    <property type="molecule type" value="Genomic_DNA"/>
</dbReference>
<reference evidence="3 4" key="1">
    <citation type="submission" date="2012-11" db="EMBL/GenBank/DDBJ databases">
        <title>FINISHED of Natronococcus occultus SP4, DSM 3396.</title>
        <authorList>
            <consortium name="DOE Joint Genome Institute"/>
            <person name="Eisen J."/>
            <person name="Huntemann M."/>
            <person name="Wei C.-L."/>
            <person name="Han J."/>
            <person name="Detter J.C."/>
            <person name="Han C."/>
            <person name="Tapia R."/>
            <person name="Chen A."/>
            <person name="Kyrpides N."/>
            <person name="Mavromatis K."/>
            <person name="Markowitz V."/>
            <person name="Szeto E."/>
            <person name="Ivanova N."/>
            <person name="Mikhailova N."/>
            <person name="Ovchinnikova G."/>
            <person name="Pagani I."/>
            <person name="Pati A."/>
            <person name="Goodwin L."/>
            <person name="Nordberg H.P."/>
            <person name="Cantor M.N."/>
            <person name="Hua S.X."/>
            <person name="Woyke T."/>
            <person name="Eisen J."/>
            <person name="Klenk H.-P."/>
            <person name="Klenk H.-P."/>
        </authorList>
    </citation>
    <scope>NUCLEOTIDE SEQUENCE [LARGE SCALE GENOMIC DNA]</scope>
    <source>
        <strain evidence="3 4">SP4</strain>
    </source>
</reference>
<evidence type="ECO:0000313" key="3">
    <source>
        <dbReference type="EMBL" id="AGB38332.1"/>
    </source>
</evidence>
<accession>L0JZ82</accession>
<dbReference type="SUPFAM" id="SSF52402">
    <property type="entry name" value="Adenine nucleotide alpha hydrolases-like"/>
    <property type="match status" value="1"/>
</dbReference>
<comment type="similarity">
    <text evidence="1">Belongs to the universal stress protein A family.</text>
</comment>
<dbReference type="STRING" id="694430.Natoc_2568"/>
<dbReference type="PANTHER" id="PTHR46268:SF6">
    <property type="entry name" value="UNIVERSAL STRESS PROTEIN UP12"/>
    <property type="match status" value="1"/>
</dbReference>
<dbReference type="CDD" id="cd00293">
    <property type="entry name" value="USP-like"/>
    <property type="match status" value="1"/>
</dbReference>
<evidence type="ECO:0000259" key="2">
    <source>
        <dbReference type="Pfam" id="PF00582"/>
    </source>
</evidence>
<dbReference type="HOGENOM" id="CLU_049301_19_1_2"/>
<dbReference type="Gene3D" id="3.40.50.620">
    <property type="entry name" value="HUPs"/>
    <property type="match status" value="1"/>
</dbReference>
<dbReference type="Pfam" id="PF00582">
    <property type="entry name" value="Usp"/>
    <property type="match status" value="1"/>
</dbReference>
<gene>
    <name evidence="3" type="ORF">Natoc_2568</name>
</gene>
<dbReference type="InterPro" id="IPR006015">
    <property type="entry name" value="Universal_stress_UspA"/>
</dbReference>
<organism evidence="3 4">
    <name type="scientific">Natronococcus occultus SP4</name>
    <dbReference type="NCBI Taxonomy" id="694430"/>
    <lineage>
        <taxon>Archaea</taxon>
        <taxon>Methanobacteriati</taxon>
        <taxon>Methanobacteriota</taxon>
        <taxon>Stenosarchaea group</taxon>
        <taxon>Halobacteria</taxon>
        <taxon>Halobacteriales</taxon>
        <taxon>Natrialbaceae</taxon>
        <taxon>Natronococcus</taxon>
    </lineage>
</organism>
<dbReference type="AlphaFoldDB" id="L0JZ82"/>
<dbReference type="Proteomes" id="UP000010878">
    <property type="component" value="Chromosome"/>
</dbReference>
<keyword evidence="4" id="KW-1185">Reference proteome</keyword>
<dbReference type="PRINTS" id="PR01438">
    <property type="entry name" value="UNVRSLSTRESS"/>
</dbReference>
<dbReference type="InterPro" id="IPR006016">
    <property type="entry name" value="UspA"/>
</dbReference>
<protein>
    <submittedName>
        <fullName evidence="3">Universal stress protein UspA-like protein</fullName>
    </submittedName>
</protein>
<dbReference type="eggNOG" id="arCOG03050">
    <property type="taxonomic scope" value="Archaea"/>
</dbReference>
<evidence type="ECO:0000313" key="4">
    <source>
        <dbReference type="Proteomes" id="UP000010878"/>
    </source>
</evidence>
<evidence type="ECO:0000256" key="1">
    <source>
        <dbReference type="ARBA" id="ARBA00008791"/>
    </source>
</evidence>
<dbReference type="InterPro" id="IPR014729">
    <property type="entry name" value="Rossmann-like_a/b/a_fold"/>
</dbReference>